<dbReference type="EMBL" id="JAMWBK010000001">
    <property type="protein sequence ID" value="KAJ8909113.1"/>
    <property type="molecule type" value="Genomic_DNA"/>
</dbReference>
<dbReference type="SUPFAM" id="SSF52833">
    <property type="entry name" value="Thioredoxin-like"/>
    <property type="match status" value="1"/>
</dbReference>
<dbReference type="SFLD" id="SFLDG00358">
    <property type="entry name" value="Main_(cytGST)"/>
    <property type="match status" value="1"/>
</dbReference>
<gene>
    <name evidence="4" type="ORF">NDN08_005808</name>
</gene>
<protein>
    <recommendedName>
        <fullName evidence="6">Maleylacetoacetate isomerase</fullName>
    </recommendedName>
</protein>
<accession>A0AAV8V4T6</accession>
<dbReference type="InterPro" id="IPR010987">
    <property type="entry name" value="Glutathione-S-Trfase_C-like"/>
</dbReference>
<sequence length="216" mass="24269">MSEIELYSYFASSCTFRLRIMLNYKGLEYDMKYVNLKAKENFDENFSKVNSMNQVPSIRLDGITMSQSMVIAEYLEETRQTEPPMLPKDPKTRAIVREIAEIINSGTQPNQNLGLINRIEELGGADAKMAWVEKALFRGLKAAEVLVEKYGGKYAVGDDLTIADAFLYPQLYSAAVRFGLDVEKNCPILHRLYKTLSEHPAVIAASPGQQKDFPGA</sequence>
<evidence type="ECO:0000313" key="4">
    <source>
        <dbReference type="EMBL" id="KAJ8909113.1"/>
    </source>
</evidence>
<organism evidence="4 5">
    <name type="scientific">Rhodosorus marinus</name>
    <dbReference type="NCBI Taxonomy" id="101924"/>
    <lineage>
        <taxon>Eukaryota</taxon>
        <taxon>Rhodophyta</taxon>
        <taxon>Stylonematophyceae</taxon>
        <taxon>Stylonematales</taxon>
        <taxon>Stylonemataceae</taxon>
        <taxon>Rhodosorus</taxon>
    </lineage>
</organism>
<comment type="similarity">
    <text evidence="1">Belongs to the GST superfamily. Zeta family.</text>
</comment>
<dbReference type="InterPro" id="IPR004045">
    <property type="entry name" value="Glutathione_S-Trfase_N"/>
</dbReference>
<dbReference type="InterPro" id="IPR005955">
    <property type="entry name" value="GST_Zeta"/>
</dbReference>
<dbReference type="SUPFAM" id="SSF47616">
    <property type="entry name" value="GST C-terminal domain-like"/>
    <property type="match status" value="1"/>
</dbReference>
<dbReference type="Pfam" id="PF02798">
    <property type="entry name" value="GST_N"/>
    <property type="match status" value="1"/>
</dbReference>
<dbReference type="NCBIfam" id="TIGR01262">
    <property type="entry name" value="maiA"/>
    <property type="match status" value="1"/>
</dbReference>
<dbReference type="PROSITE" id="PS50404">
    <property type="entry name" value="GST_NTER"/>
    <property type="match status" value="1"/>
</dbReference>
<dbReference type="PANTHER" id="PTHR42673">
    <property type="entry name" value="MALEYLACETOACETATE ISOMERASE"/>
    <property type="match status" value="1"/>
</dbReference>
<feature type="domain" description="GST C-terminal" evidence="3">
    <location>
        <begin position="89"/>
        <end position="215"/>
    </location>
</feature>
<dbReference type="InterPro" id="IPR040079">
    <property type="entry name" value="Glutathione_S-Trfase"/>
</dbReference>
<dbReference type="Pfam" id="PF14497">
    <property type="entry name" value="GST_C_3"/>
    <property type="match status" value="1"/>
</dbReference>
<keyword evidence="5" id="KW-1185">Reference proteome</keyword>
<dbReference type="Proteomes" id="UP001157974">
    <property type="component" value="Unassembled WGS sequence"/>
</dbReference>
<evidence type="ECO:0008006" key="6">
    <source>
        <dbReference type="Google" id="ProtNLM"/>
    </source>
</evidence>
<reference evidence="4 5" key="1">
    <citation type="journal article" date="2023" name="Nat. Commun.">
        <title>Origin of minicircular mitochondrial genomes in red algae.</title>
        <authorList>
            <person name="Lee Y."/>
            <person name="Cho C.H."/>
            <person name="Lee Y.M."/>
            <person name="Park S.I."/>
            <person name="Yang J.H."/>
            <person name="West J.A."/>
            <person name="Bhattacharya D."/>
            <person name="Yoon H.S."/>
        </authorList>
    </citation>
    <scope>NUCLEOTIDE SEQUENCE [LARGE SCALE GENOMIC DNA]</scope>
    <source>
        <strain evidence="4 5">CCMP1338</strain>
        <tissue evidence="4">Whole cell</tissue>
    </source>
</reference>
<evidence type="ECO:0000259" key="2">
    <source>
        <dbReference type="PROSITE" id="PS50404"/>
    </source>
</evidence>
<dbReference type="GO" id="GO:0005737">
    <property type="term" value="C:cytoplasm"/>
    <property type="evidence" value="ECO:0007669"/>
    <property type="project" value="InterPro"/>
</dbReference>
<dbReference type="Gene3D" id="3.40.30.10">
    <property type="entry name" value="Glutaredoxin"/>
    <property type="match status" value="1"/>
</dbReference>
<dbReference type="GO" id="GO:0016034">
    <property type="term" value="F:maleylacetoacetate isomerase activity"/>
    <property type="evidence" value="ECO:0007669"/>
    <property type="project" value="TreeGrafter"/>
</dbReference>
<feature type="domain" description="GST N-terminal" evidence="2">
    <location>
        <begin position="2"/>
        <end position="83"/>
    </location>
</feature>
<dbReference type="GO" id="GO:0006749">
    <property type="term" value="P:glutathione metabolic process"/>
    <property type="evidence" value="ECO:0007669"/>
    <property type="project" value="TreeGrafter"/>
</dbReference>
<dbReference type="AlphaFoldDB" id="A0AAV8V4T6"/>
<dbReference type="GO" id="GO:0004364">
    <property type="term" value="F:glutathione transferase activity"/>
    <property type="evidence" value="ECO:0007669"/>
    <property type="project" value="TreeGrafter"/>
</dbReference>
<proteinExistence type="inferred from homology"/>
<name>A0AAV8V4T6_9RHOD</name>
<evidence type="ECO:0000256" key="1">
    <source>
        <dbReference type="ARBA" id="ARBA00010007"/>
    </source>
</evidence>
<dbReference type="InterPro" id="IPR036249">
    <property type="entry name" value="Thioredoxin-like_sf"/>
</dbReference>
<dbReference type="GO" id="GO:0006559">
    <property type="term" value="P:L-phenylalanine catabolic process"/>
    <property type="evidence" value="ECO:0007669"/>
    <property type="project" value="TreeGrafter"/>
</dbReference>
<comment type="caution">
    <text evidence="4">The sequence shown here is derived from an EMBL/GenBank/DDBJ whole genome shotgun (WGS) entry which is preliminary data.</text>
</comment>
<dbReference type="PANTHER" id="PTHR42673:SF4">
    <property type="entry name" value="MALEYLACETOACETATE ISOMERASE"/>
    <property type="match status" value="1"/>
</dbReference>
<dbReference type="PROSITE" id="PS50405">
    <property type="entry name" value="GST_CTER"/>
    <property type="match status" value="1"/>
</dbReference>
<dbReference type="InterPro" id="IPR004046">
    <property type="entry name" value="GST_C"/>
</dbReference>
<dbReference type="Gene3D" id="1.20.1050.10">
    <property type="match status" value="1"/>
</dbReference>
<evidence type="ECO:0000259" key="3">
    <source>
        <dbReference type="PROSITE" id="PS50405"/>
    </source>
</evidence>
<dbReference type="SFLD" id="SFLDS00019">
    <property type="entry name" value="Glutathione_Transferase_(cytos"/>
    <property type="match status" value="1"/>
</dbReference>
<dbReference type="InterPro" id="IPR036282">
    <property type="entry name" value="Glutathione-S-Trfase_C_sf"/>
</dbReference>
<evidence type="ECO:0000313" key="5">
    <source>
        <dbReference type="Proteomes" id="UP001157974"/>
    </source>
</evidence>